<dbReference type="InterPro" id="IPR029026">
    <property type="entry name" value="tRNA_m1G_MTases_N"/>
</dbReference>
<dbReference type="InterPro" id="IPR029064">
    <property type="entry name" value="Ribosomal_eL30-like_sf"/>
</dbReference>
<dbReference type="EMBL" id="DPIY01000002">
    <property type="protein sequence ID" value="HCT56023.1"/>
    <property type="molecule type" value="Genomic_DNA"/>
</dbReference>
<evidence type="ECO:0000313" key="5">
    <source>
        <dbReference type="EMBL" id="HCT56023.1"/>
    </source>
</evidence>
<evidence type="ECO:0000256" key="1">
    <source>
        <dbReference type="ARBA" id="ARBA00007228"/>
    </source>
</evidence>
<dbReference type="InterPro" id="IPR029028">
    <property type="entry name" value="Alpha/beta_knot_MTases"/>
</dbReference>
<gene>
    <name evidence="5" type="ORF">DGD08_02295</name>
</gene>
<protein>
    <submittedName>
        <fullName evidence="5">RNA methyltransferase</fullName>
    </submittedName>
</protein>
<name>A0A3D4V4I3_9BACT</name>
<comment type="similarity">
    <text evidence="1">Belongs to the class IV-like SAM-binding methyltransferase superfamily. RNA methyltransferase TrmH family.</text>
</comment>
<keyword evidence="3 5" id="KW-0808">Transferase</keyword>
<keyword evidence="2 5" id="KW-0489">Methyltransferase</keyword>
<evidence type="ECO:0000256" key="2">
    <source>
        <dbReference type="ARBA" id="ARBA00022603"/>
    </source>
</evidence>
<dbReference type="CDD" id="cd18095">
    <property type="entry name" value="SpoU-like_rRNA-MTase"/>
    <property type="match status" value="1"/>
</dbReference>
<dbReference type="GO" id="GO:0005737">
    <property type="term" value="C:cytoplasm"/>
    <property type="evidence" value="ECO:0007669"/>
    <property type="project" value="UniProtKB-ARBA"/>
</dbReference>
<dbReference type="Gene3D" id="3.30.1330.30">
    <property type="match status" value="1"/>
</dbReference>
<dbReference type="Pfam" id="PF00588">
    <property type="entry name" value="SpoU_methylase"/>
    <property type="match status" value="1"/>
</dbReference>
<feature type="domain" description="RNA 2-O ribose methyltransferase substrate binding" evidence="4">
    <location>
        <begin position="23"/>
        <end position="99"/>
    </location>
</feature>
<organism evidence="5 6">
    <name type="scientific">Gemmatimonas aurantiaca</name>
    <dbReference type="NCBI Taxonomy" id="173480"/>
    <lineage>
        <taxon>Bacteria</taxon>
        <taxon>Pseudomonadati</taxon>
        <taxon>Gemmatimonadota</taxon>
        <taxon>Gemmatimonadia</taxon>
        <taxon>Gemmatimonadales</taxon>
        <taxon>Gemmatimonadaceae</taxon>
        <taxon>Gemmatimonas</taxon>
    </lineage>
</organism>
<comment type="caution">
    <text evidence="5">The sequence shown here is derived from an EMBL/GenBank/DDBJ whole genome shotgun (WGS) entry which is preliminary data.</text>
</comment>
<evidence type="ECO:0000313" key="6">
    <source>
        <dbReference type="Proteomes" id="UP000264071"/>
    </source>
</evidence>
<evidence type="ECO:0000256" key="3">
    <source>
        <dbReference type="ARBA" id="ARBA00022679"/>
    </source>
</evidence>
<dbReference type="GO" id="GO:0032259">
    <property type="term" value="P:methylation"/>
    <property type="evidence" value="ECO:0007669"/>
    <property type="project" value="UniProtKB-KW"/>
</dbReference>
<sequence>MKLLTLARDLQRRKGRERQHRFVAEGTRTVEGLLASGLPVTGVLVSASGLEDGRTAALVAQARDRGVQVLEVGDAELMGAADTESPQGILAVAPIPDHRLPTPMPPCARILVLDALQDPGNVGTVIRTAAALGVSATIALPGTVDLWNAKVVRGSMGALFHHPVLAMSWEDCAAQLGLAAFVIMAADTDGVNIADLRPGQVPDRVALVASNEGAGLSAHLASAVTQRVAIAMEPTVESLNVGVATGILLHALREGQYRDVSAVSS</sequence>
<dbReference type="Pfam" id="PF22435">
    <property type="entry name" value="MRM3-like_sub_bind"/>
    <property type="match status" value="1"/>
</dbReference>
<dbReference type="GO" id="GO:0006396">
    <property type="term" value="P:RNA processing"/>
    <property type="evidence" value="ECO:0007669"/>
    <property type="project" value="InterPro"/>
</dbReference>
<dbReference type="InterPro" id="IPR051259">
    <property type="entry name" value="rRNA_Methyltransferase"/>
</dbReference>
<dbReference type="GO" id="GO:0008173">
    <property type="term" value="F:RNA methyltransferase activity"/>
    <property type="evidence" value="ECO:0007669"/>
    <property type="project" value="InterPro"/>
</dbReference>
<dbReference type="Gene3D" id="3.40.1280.10">
    <property type="match status" value="1"/>
</dbReference>
<dbReference type="SUPFAM" id="SSF75217">
    <property type="entry name" value="alpha/beta knot"/>
    <property type="match status" value="1"/>
</dbReference>
<dbReference type="PANTHER" id="PTHR43191">
    <property type="entry name" value="RRNA METHYLTRANSFERASE 3"/>
    <property type="match status" value="1"/>
</dbReference>
<dbReference type="SUPFAM" id="SSF55315">
    <property type="entry name" value="L30e-like"/>
    <property type="match status" value="1"/>
</dbReference>
<dbReference type="AlphaFoldDB" id="A0A3D4V4I3"/>
<dbReference type="GO" id="GO:0003723">
    <property type="term" value="F:RNA binding"/>
    <property type="evidence" value="ECO:0007669"/>
    <property type="project" value="InterPro"/>
</dbReference>
<dbReference type="PANTHER" id="PTHR43191:SF2">
    <property type="entry name" value="RRNA METHYLTRANSFERASE 3, MITOCHONDRIAL"/>
    <property type="match status" value="1"/>
</dbReference>
<accession>A0A3D4V4I3</accession>
<dbReference type="InterPro" id="IPR001537">
    <property type="entry name" value="SpoU_MeTrfase"/>
</dbReference>
<proteinExistence type="inferred from homology"/>
<reference evidence="5 6" key="1">
    <citation type="journal article" date="2018" name="Nat. Biotechnol.">
        <title>A standardized bacterial taxonomy based on genome phylogeny substantially revises the tree of life.</title>
        <authorList>
            <person name="Parks D.H."/>
            <person name="Chuvochina M."/>
            <person name="Waite D.W."/>
            <person name="Rinke C."/>
            <person name="Skarshewski A."/>
            <person name="Chaumeil P.A."/>
            <person name="Hugenholtz P."/>
        </authorList>
    </citation>
    <scope>NUCLEOTIDE SEQUENCE [LARGE SCALE GENOMIC DNA]</scope>
    <source>
        <strain evidence="5">UBA8844</strain>
    </source>
</reference>
<dbReference type="InterPro" id="IPR013123">
    <property type="entry name" value="SpoU_subst-bd"/>
</dbReference>
<dbReference type="Proteomes" id="UP000264071">
    <property type="component" value="Unassembled WGS sequence"/>
</dbReference>
<evidence type="ECO:0000259" key="4">
    <source>
        <dbReference type="SMART" id="SM00967"/>
    </source>
</evidence>
<dbReference type="SMART" id="SM00967">
    <property type="entry name" value="SpoU_sub_bind"/>
    <property type="match status" value="1"/>
</dbReference>
<dbReference type="InterPro" id="IPR053888">
    <property type="entry name" value="MRM3-like_sub_bind"/>
</dbReference>
<dbReference type="OMA" id="NLGTMIR"/>